<proteinExistence type="predicted"/>
<organism evidence="1 2">
    <name type="scientific">Lutzomyia longipalpis</name>
    <name type="common">Sand fly</name>
    <dbReference type="NCBI Taxonomy" id="7200"/>
    <lineage>
        <taxon>Eukaryota</taxon>
        <taxon>Metazoa</taxon>
        <taxon>Ecdysozoa</taxon>
        <taxon>Arthropoda</taxon>
        <taxon>Hexapoda</taxon>
        <taxon>Insecta</taxon>
        <taxon>Pterygota</taxon>
        <taxon>Neoptera</taxon>
        <taxon>Endopterygota</taxon>
        <taxon>Diptera</taxon>
        <taxon>Nematocera</taxon>
        <taxon>Psychodoidea</taxon>
        <taxon>Psychodidae</taxon>
        <taxon>Lutzomyia</taxon>
        <taxon>Lutzomyia</taxon>
    </lineage>
</organism>
<protein>
    <submittedName>
        <fullName evidence="1">Uncharacterized protein</fullName>
    </submittedName>
</protein>
<dbReference type="EnsemblMetazoa" id="LLOJ001537-RA">
    <property type="protein sequence ID" value="LLOJ001537-PA"/>
    <property type="gene ID" value="LLOJ001537"/>
</dbReference>
<dbReference type="Proteomes" id="UP000092461">
    <property type="component" value="Unassembled WGS sequence"/>
</dbReference>
<dbReference type="EMBL" id="AJWK01005328">
    <property type="status" value="NOT_ANNOTATED_CDS"/>
    <property type="molecule type" value="Genomic_DNA"/>
</dbReference>
<keyword evidence="2" id="KW-1185">Reference proteome</keyword>
<sequence length="132" mass="14727">MGVRADPGSFRWCQALSRSRSIATTRSSCEWTLLCLITLTLVAGTTSNTNLAAQQDAVHITAILGESVVFNCHVEFPGDHPVPYVLQWEKKVSETVRYRILLCSLNQIFIIKTAGTRSLHFVNVQFTKSKKT</sequence>
<name>A0A1B0GHL7_LUTLO</name>
<dbReference type="VEuPathDB" id="VectorBase:LLONM1_008415"/>
<evidence type="ECO:0000313" key="2">
    <source>
        <dbReference type="Proteomes" id="UP000092461"/>
    </source>
</evidence>
<dbReference type="AlphaFoldDB" id="A0A1B0GHL7"/>
<reference evidence="1" key="1">
    <citation type="submission" date="2020-05" db="UniProtKB">
        <authorList>
            <consortium name="EnsemblMetazoa"/>
        </authorList>
    </citation>
    <scope>IDENTIFICATION</scope>
    <source>
        <strain evidence="1">Jacobina</strain>
    </source>
</reference>
<dbReference type="VEuPathDB" id="VectorBase:LLOJ001537"/>
<evidence type="ECO:0000313" key="1">
    <source>
        <dbReference type="EnsemblMetazoa" id="LLOJ001537-PA"/>
    </source>
</evidence>
<accession>A0A1B0GHL7</accession>